<feature type="signal peptide" evidence="2">
    <location>
        <begin position="1"/>
        <end position="20"/>
    </location>
</feature>
<dbReference type="Pfam" id="PF03781">
    <property type="entry name" value="FGE-sulfatase"/>
    <property type="match status" value="1"/>
</dbReference>
<dbReference type="InterPro" id="IPR005532">
    <property type="entry name" value="SUMF_dom"/>
</dbReference>
<keyword evidence="2" id="KW-0732">Signal</keyword>
<dbReference type="PANTHER" id="PTHR23150">
    <property type="entry name" value="SULFATASE MODIFYING FACTOR 1, 2"/>
    <property type="match status" value="1"/>
</dbReference>
<feature type="chain" id="PRO_5045421459" evidence="2">
    <location>
        <begin position="21"/>
        <end position="279"/>
    </location>
</feature>
<accession>A0ABX0QMW1</accession>
<dbReference type="SUPFAM" id="SSF56436">
    <property type="entry name" value="C-type lectin-like"/>
    <property type="match status" value="1"/>
</dbReference>
<evidence type="ECO:0000256" key="1">
    <source>
        <dbReference type="SAM" id="MobiDB-lite"/>
    </source>
</evidence>
<dbReference type="RefSeq" id="WP_166694346.1">
    <property type="nucleotide sequence ID" value="NZ_WAEL01000029.1"/>
</dbReference>
<proteinExistence type="predicted"/>
<dbReference type="EMBL" id="WAEL01000029">
    <property type="protein sequence ID" value="NID13841.1"/>
    <property type="molecule type" value="Genomic_DNA"/>
</dbReference>
<evidence type="ECO:0000256" key="2">
    <source>
        <dbReference type="SAM" id="SignalP"/>
    </source>
</evidence>
<dbReference type="InterPro" id="IPR051043">
    <property type="entry name" value="Sulfatase_Mod_Factor_Kinase"/>
</dbReference>
<dbReference type="Proteomes" id="UP000606008">
    <property type="component" value="Unassembled WGS sequence"/>
</dbReference>
<dbReference type="InterPro" id="IPR016187">
    <property type="entry name" value="CTDL_fold"/>
</dbReference>
<name>A0ABX0QMW1_9BACT</name>
<reference evidence="4" key="1">
    <citation type="submission" date="2024-05" db="EMBL/GenBank/DDBJ databases">
        <authorList>
            <person name="Jung D.-H."/>
        </authorList>
    </citation>
    <scope>NUCLEOTIDE SEQUENCE</scope>
    <source>
        <strain evidence="4">JA-25</strain>
    </source>
</reference>
<dbReference type="InterPro" id="IPR042095">
    <property type="entry name" value="SUMF_sf"/>
</dbReference>
<keyword evidence="5" id="KW-1185">Reference proteome</keyword>
<evidence type="ECO:0000313" key="4">
    <source>
        <dbReference type="EMBL" id="NID13841.1"/>
    </source>
</evidence>
<comment type="caution">
    <text evidence="4">The sequence shown here is derived from an EMBL/GenBank/DDBJ whole genome shotgun (WGS) entry which is preliminary data.</text>
</comment>
<evidence type="ECO:0000259" key="3">
    <source>
        <dbReference type="Pfam" id="PF03781"/>
    </source>
</evidence>
<sequence length="279" mass="30438">MKPSLYALFLCLTLTGCWNVADKELAPVTTPTAPVIDMVPVTGSTFDMGTTLYDKEMPVHKVKVDDFKIGKYEVTQQQWIAVMGSNPSARGNCLDCPVESVSWDDVQAFLVKINQRLPTGKAPYRLPTEAEWEYAAGGGNSLPRTRYGNGKNLADVTQINFKATTVTDQEVKDGLAVKGGDIGTTTKVGNFSPATNPLGLYDMSGNVWEWCNDWYGLYTTDGTTQMNPKGPATGTLHVLRGGSFIIAVTGARIAWRGTPEDKPNKDRQPDFGFRLASDK</sequence>
<evidence type="ECO:0000313" key="5">
    <source>
        <dbReference type="Proteomes" id="UP000606008"/>
    </source>
</evidence>
<dbReference type="Gene3D" id="3.90.1580.10">
    <property type="entry name" value="paralog of FGE (formylglycine-generating enzyme)"/>
    <property type="match status" value="1"/>
</dbReference>
<dbReference type="PANTHER" id="PTHR23150:SF19">
    <property type="entry name" value="FORMYLGLYCINE-GENERATING ENZYME"/>
    <property type="match status" value="1"/>
</dbReference>
<dbReference type="PROSITE" id="PS51257">
    <property type="entry name" value="PROKAR_LIPOPROTEIN"/>
    <property type="match status" value="1"/>
</dbReference>
<feature type="compositionally biased region" description="Basic and acidic residues" evidence="1">
    <location>
        <begin position="258"/>
        <end position="269"/>
    </location>
</feature>
<organism evidence="4 5">
    <name type="scientific">Fibrivirga algicola</name>
    <dbReference type="NCBI Taxonomy" id="2950420"/>
    <lineage>
        <taxon>Bacteria</taxon>
        <taxon>Pseudomonadati</taxon>
        <taxon>Bacteroidota</taxon>
        <taxon>Cytophagia</taxon>
        <taxon>Cytophagales</taxon>
        <taxon>Spirosomataceae</taxon>
        <taxon>Fibrivirga</taxon>
    </lineage>
</organism>
<gene>
    <name evidence="4" type="ORF">F7231_26985</name>
</gene>
<feature type="domain" description="Sulfatase-modifying factor enzyme-like" evidence="3">
    <location>
        <begin position="37"/>
        <end position="276"/>
    </location>
</feature>
<protein>
    <submittedName>
        <fullName evidence="4">Formylglycine-generating enzyme family protein</fullName>
    </submittedName>
</protein>
<feature type="region of interest" description="Disordered" evidence="1">
    <location>
        <begin position="257"/>
        <end position="279"/>
    </location>
</feature>